<keyword evidence="2" id="KW-1185">Reference proteome</keyword>
<dbReference type="Proteomes" id="UP000001803">
    <property type="component" value="Chromosome"/>
</dbReference>
<dbReference type="AlphaFoldDB" id="A0A3B6VBW4"/>
<evidence type="ECO:0000313" key="1">
    <source>
        <dbReference type="EMBL" id="ACN84167.1"/>
    </source>
</evidence>
<evidence type="ECO:0000313" key="2">
    <source>
        <dbReference type="Proteomes" id="UP000001803"/>
    </source>
</evidence>
<dbReference type="RefSeq" id="WP_012671208.1">
    <property type="nucleotide sequence ID" value="NC_012225.1"/>
</dbReference>
<name>A0A3B6VBW4_BRAHW</name>
<proteinExistence type="predicted"/>
<dbReference type="EMBL" id="CP001357">
    <property type="protein sequence ID" value="ACN84167.1"/>
    <property type="molecule type" value="Genomic_DNA"/>
</dbReference>
<organism evidence="1 2">
    <name type="scientific">Brachyspira hyodysenteriae (strain ATCC 49526 / WA1)</name>
    <dbReference type="NCBI Taxonomy" id="565034"/>
    <lineage>
        <taxon>Bacteria</taxon>
        <taxon>Pseudomonadati</taxon>
        <taxon>Spirochaetota</taxon>
        <taxon>Spirochaetia</taxon>
        <taxon>Brachyspirales</taxon>
        <taxon>Brachyspiraceae</taxon>
        <taxon>Brachyspira</taxon>
    </lineage>
</organism>
<dbReference type="KEGG" id="bhy:BHWA1_01697"/>
<sequence length="547" mass="65971">MEYYYTPRLIKKFINQIEINYKENLINVDSNKNKETMFLASTIVSAMQIFNREDIRDNIINLIDDLPPIFNYTEKYQKQFSIFSKNNDDNNKKNEQYKEIINKYIEDFSGKNIYIDRKLLKEYIKIIFYKEKIPNKEAFSNLISKYYEGKENMENIITKINKYFSIFSSDILLKNLQDAILEIIDDKNIYHIANILKELNESLKKYEINFLENSQKLADKILQYNADKYDTYYINGINNIFYIYVNFINKDIYKNIIGDIFNNVLHQYQTNKYNYNKVTNLLFDFIKIIVSNNKNFNINDYDFLIDYINKNNGYIYLLLGNYENSINSEGNCYYLFSVFNMEIKKNIFNLFYNENISNIIDIMLKGLTTNTLHKTITTNNININDIVIANGDIWILLFNDLYASEKIDKDNSYKLINIGFELISKEKQYILYFIAFDYFYRYKEFPIDNEKMKKLKPRNYVYIIIMCIYKYINKDNIIYDNINKTVIKNIIYNFNQFRLNELMVNSFNIIDYIINNIYNESENKEDDEYYQDLKKLKDDFKNNINHS</sequence>
<accession>A0A3B6VBW4</accession>
<protein>
    <submittedName>
        <fullName evidence="1">Uncharacterized protein</fullName>
    </submittedName>
</protein>
<gene>
    <name evidence="1" type="ordered locus">BHWA1_01697</name>
</gene>
<reference evidence="1 2" key="1">
    <citation type="journal article" date="2009" name="PLoS ONE">
        <title>Genome sequence of the pathogenic intestinal spirochete Brachyspira hyodysenteriae reveals adaptations to its lifestyle in the porcine large intestine.</title>
        <authorList>
            <person name="Bellgard M.I."/>
            <person name="Wanchanthuek P."/>
            <person name="La T."/>
            <person name="Ryan K."/>
            <person name="Moolhuijzen P."/>
            <person name="Albertyn Z."/>
            <person name="Shaban B."/>
            <person name="Motro Y."/>
            <person name="Dunn D.S."/>
            <person name="Schibeci D."/>
            <person name="Hunter A."/>
            <person name="Barrero R."/>
            <person name="Phillips N.D."/>
            <person name="Hampson D.J."/>
        </authorList>
    </citation>
    <scope>NUCLEOTIDE SEQUENCE [LARGE SCALE GENOMIC DNA]</scope>
    <source>
        <strain evidence="2">ATCC 49526 / WA1</strain>
    </source>
</reference>
<dbReference type="STRING" id="565034.BHWA1_01697"/>